<dbReference type="CDD" id="cd00130">
    <property type="entry name" value="PAS"/>
    <property type="match status" value="4"/>
</dbReference>
<dbReference type="Pfam" id="PF08447">
    <property type="entry name" value="PAS_3"/>
    <property type="match status" value="1"/>
</dbReference>
<evidence type="ECO:0000313" key="10">
    <source>
        <dbReference type="EMBL" id="KKN38663.1"/>
    </source>
</evidence>
<dbReference type="PANTHER" id="PTHR43304">
    <property type="entry name" value="PHYTOCHROME-LIKE PROTEIN CPH1"/>
    <property type="match status" value="1"/>
</dbReference>
<comment type="caution">
    <text evidence="10">The sequence shown here is derived from an EMBL/GenBank/DDBJ whole genome shotgun (WGS) entry which is preliminary data.</text>
</comment>
<dbReference type="Pfam" id="PF13426">
    <property type="entry name" value="PAS_9"/>
    <property type="match status" value="3"/>
</dbReference>
<feature type="domain" description="PAS" evidence="8">
    <location>
        <begin position="139"/>
        <end position="211"/>
    </location>
</feature>
<dbReference type="GO" id="GO:0000155">
    <property type="term" value="F:phosphorelay sensor kinase activity"/>
    <property type="evidence" value="ECO:0007669"/>
    <property type="project" value="InterPro"/>
</dbReference>
<dbReference type="Gene3D" id="1.10.287.130">
    <property type="match status" value="1"/>
</dbReference>
<evidence type="ECO:0000256" key="6">
    <source>
        <dbReference type="SAM" id="Coils"/>
    </source>
</evidence>
<evidence type="ECO:0000256" key="2">
    <source>
        <dbReference type="ARBA" id="ARBA00012438"/>
    </source>
</evidence>
<dbReference type="SUPFAM" id="SSF52172">
    <property type="entry name" value="CheY-like"/>
    <property type="match status" value="1"/>
</dbReference>
<evidence type="ECO:0000259" key="7">
    <source>
        <dbReference type="PROSITE" id="PS50110"/>
    </source>
</evidence>
<dbReference type="InterPro" id="IPR001610">
    <property type="entry name" value="PAC"/>
</dbReference>
<keyword evidence="4" id="KW-0808">Transferase</keyword>
<accession>A0A0F9TAV0</accession>
<dbReference type="Pfam" id="PF00072">
    <property type="entry name" value="Response_reg"/>
    <property type="match status" value="1"/>
</dbReference>
<feature type="domain" description="PAC" evidence="9">
    <location>
        <begin position="214"/>
        <end position="266"/>
    </location>
</feature>
<dbReference type="Pfam" id="PF13185">
    <property type="entry name" value="GAF_2"/>
    <property type="match status" value="1"/>
</dbReference>
<gene>
    <name evidence="10" type="ORF">LCGC14_0751180</name>
</gene>
<dbReference type="PROSITE" id="PS50113">
    <property type="entry name" value="PAC"/>
    <property type="match status" value="2"/>
</dbReference>
<dbReference type="SMART" id="SM00388">
    <property type="entry name" value="HisKA"/>
    <property type="match status" value="1"/>
</dbReference>
<dbReference type="Gene3D" id="3.30.450.20">
    <property type="entry name" value="PAS domain"/>
    <property type="match status" value="4"/>
</dbReference>
<protein>
    <recommendedName>
        <fullName evidence="2">histidine kinase</fullName>
        <ecNumber evidence="2">2.7.13.3</ecNumber>
    </recommendedName>
</protein>
<dbReference type="Gene3D" id="3.30.450.40">
    <property type="match status" value="1"/>
</dbReference>
<organism evidence="10">
    <name type="scientific">marine sediment metagenome</name>
    <dbReference type="NCBI Taxonomy" id="412755"/>
    <lineage>
        <taxon>unclassified sequences</taxon>
        <taxon>metagenomes</taxon>
        <taxon>ecological metagenomes</taxon>
    </lineage>
</organism>
<keyword evidence="6" id="KW-0175">Coiled coil</keyword>
<proteinExistence type="predicted"/>
<dbReference type="SMART" id="SM00065">
    <property type="entry name" value="GAF"/>
    <property type="match status" value="1"/>
</dbReference>
<dbReference type="InterPro" id="IPR029016">
    <property type="entry name" value="GAF-like_dom_sf"/>
</dbReference>
<dbReference type="InterPro" id="IPR035965">
    <property type="entry name" value="PAS-like_dom_sf"/>
</dbReference>
<dbReference type="CDD" id="cd00082">
    <property type="entry name" value="HisKA"/>
    <property type="match status" value="1"/>
</dbReference>
<dbReference type="InterPro" id="IPR052162">
    <property type="entry name" value="Sensor_kinase/Photoreceptor"/>
</dbReference>
<evidence type="ECO:0000256" key="3">
    <source>
        <dbReference type="ARBA" id="ARBA00022553"/>
    </source>
</evidence>
<evidence type="ECO:0000256" key="1">
    <source>
        <dbReference type="ARBA" id="ARBA00000085"/>
    </source>
</evidence>
<feature type="domain" description="PAS" evidence="8">
    <location>
        <begin position="1037"/>
        <end position="1107"/>
    </location>
</feature>
<dbReference type="PANTHER" id="PTHR43304:SF1">
    <property type="entry name" value="PAC DOMAIN-CONTAINING PROTEIN"/>
    <property type="match status" value="1"/>
</dbReference>
<feature type="domain" description="Response regulatory" evidence="7">
    <location>
        <begin position="6"/>
        <end position="120"/>
    </location>
</feature>
<keyword evidence="5" id="KW-0418">Kinase</keyword>
<evidence type="ECO:0000256" key="5">
    <source>
        <dbReference type="ARBA" id="ARBA00022777"/>
    </source>
</evidence>
<dbReference type="InterPro" id="IPR001789">
    <property type="entry name" value="Sig_transdc_resp-reg_receiver"/>
</dbReference>
<dbReference type="InterPro" id="IPR000014">
    <property type="entry name" value="PAS"/>
</dbReference>
<dbReference type="SMART" id="SM00086">
    <property type="entry name" value="PAC"/>
    <property type="match status" value="4"/>
</dbReference>
<dbReference type="InterPro" id="IPR000700">
    <property type="entry name" value="PAS-assoc_C"/>
</dbReference>
<dbReference type="SMART" id="SM00448">
    <property type="entry name" value="REC"/>
    <property type="match status" value="1"/>
</dbReference>
<dbReference type="InterPro" id="IPR013655">
    <property type="entry name" value="PAS_fold_3"/>
</dbReference>
<feature type="domain" description="PAS" evidence="8">
    <location>
        <begin position="396"/>
        <end position="466"/>
    </location>
</feature>
<dbReference type="PROSITE" id="PS50112">
    <property type="entry name" value="PAS"/>
    <property type="match status" value="4"/>
</dbReference>
<dbReference type="EC" id="2.7.13.3" evidence="2"/>
<feature type="domain" description="PAC" evidence="9">
    <location>
        <begin position="469"/>
        <end position="521"/>
    </location>
</feature>
<dbReference type="NCBIfam" id="TIGR00229">
    <property type="entry name" value="sensory_box"/>
    <property type="match status" value="4"/>
</dbReference>
<dbReference type="Gene3D" id="3.40.50.2300">
    <property type="match status" value="1"/>
</dbReference>
<feature type="coiled-coil region" evidence="6">
    <location>
        <begin position="1009"/>
        <end position="1054"/>
    </location>
</feature>
<name>A0A0F9TAV0_9ZZZZ</name>
<evidence type="ECO:0000259" key="8">
    <source>
        <dbReference type="PROSITE" id="PS50112"/>
    </source>
</evidence>
<keyword evidence="3" id="KW-0597">Phosphoprotein</keyword>
<comment type="catalytic activity">
    <reaction evidence="1">
        <text>ATP + protein L-histidine = ADP + protein N-phospho-L-histidine.</text>
        <dbReference type="EC" id="2.7.13.3"/>
    </reaction>
</comment>
<dbReference type="PROSITE" id="PS50110">
    <property type="entry name" value="RESPONSE_REGULATORY"/>
    <property type="match status" value="1"/>
</dbReference>
<dbReference type="InterPro" id="IPR003661">
    <property type="entry name" value="HisK_dim/P_dom"/>
</dbReference>
<dbReference type="SUPFAM" id="SSF55785">
    <property type="entry name" value="PYP-like sensor domain (PAS domain)"/>
    <property type="match status" value="4"/>
</dbReference>
<dbReference type="InterPro" id="IPR011006">
    <property type="entry name" value="CheY-like_superfamily"/>
</dbReference>
<feature type="domain" description="PAS" evidence="8">
    <location>
        <begin position="622"/>
        <end position="692"/>
    </location>
</feature>
<dbReference type="SUPFAM" id="SSF47384">
    <property type="entry name" value="Homodimeric domain of signal transducing histidine kinase"/>
    <property type="match status" value="1"/>
</dbReference>
<evidence type="ECO:0000259" key="9">
    <source>
        <dbReference type="PROSITE" id="PS50113"/>
    </source>
</evidence>
<dbReference type="SMART" id="SM00091">
    <property type="entry name" value="PAS"/>
    <property type="match status" value="5"/>
</dbReference>
<dbReference type="AlphaFoldDB" id="A0A0F9TAV0"/>
<dbReference type="InterPro" id="IPR003018">
    <property type="entry name" value="GAF"/>
</dbReference>
<dbReference type="EMBL" id="LAZR01001812">
    <property type="protein sequence ID" value="KKN38663.1"/>
    <property type="molecule type" value="Genomic_DNA"/>
</dbReference>
<dbReference type="SUPFAM" id="SSF55781">
    <property type="entry name" value="GAF domain-like"/>
    <property type="match status" value="1"/>
</dbReference>
<dbReference type="Pfam" id="PF00512">
    <property type="entry name" value="HisKA"/>
    <property type="match status" value="1"/>
</dbReference>
<dbReference type="InterPro" id="IPR036097">
    <property type="entry name" value="HisK_dim/P_sf"/>
</dbReference>
<feature type="coiled-coil region" evidence="6">
    <location>
        <begin position="122"/>
        <end position="149"/>
    </location>
</feature>
<reference evidence="10" key="1">
    <citation type="journal article" date="2015" name="Nature">
        <title>Complex archaea that bridge the gap between prokaryotes and eukaryotes.</title>
        <authorList>
            <person name="Spang A."/>
            <person name="Saw J.H."/>
            <person name="Jorgensen S.L."/>
            <person name="Zaremba-Niedzwiedzka K."/>
            <person name="Martijn J."/>
            <person name="Lind A.E."/>
            <person name="van Eijk R."/>
            <person name="Schleper C."/>
            <person name="Guy L."/>
            <person name="Ettema T.J."/>
        </authorList>
    </citation>
    <scope>NUCLEOTIDE SEQUENCE</scope>
</reference>
<sequence>MKAKEKIIIIDDDDDVCDSLSLFLNKVGYKTETAQTGQEGINKITKEFYIVALLDIKLPDIEGTELLKRLKEKHPKMDVIIMTGNASLNSAVQALNNGASGYILKPINLENLLTNLKNSIEKQHLIAEKQQTEQKLKDSEEKYRELYENAPNAYFSVNPDKSIKGCNQPACELLGYNKKEILTMKVFDLYYNSSEGLQKAKRLFKQFLEGKNIQDVEIQMKHKNGNPFWVSLTVKPIKNQKGEIVESRSMVINITERKETEEALKNSEHNLRERVKELTCLYSISRLIEDDEISIEQFFTKLLTFIPPAWQFPEVTCARITYEGKIFKTENFQEAQWKQIAEIKENGKKAGILEVIYFEKMPEFDEGPFFKEERDLINVIAKQISFFIERKKSEKKNNRLAAIVDSSDDAIIGKRLDGIITSWNTGATKIYGYMAKEVIGKPINIMVPPDRQDEVTQILEKIKRRERVDHFETDRVTKDGAKIPVSLTISPIEDKQGKVLGASTIARNITERKRNEKQITDLAKFPSENPNPVLRVTRESVIYTNKKGESLFNVKEGDKIPRLLEDEVSTALDMNTVNKVEIELNNHTYSLNITPIMRAGYANIYGMDITERKKAEQEIKESEAKFRALFNNTNDSIFIHDGSSQFIEINKTACERLGYTREELLRLSLKDIIPPGYKIDLQTNIKTLYEKGRIVMESEHLTKDGNIIPVEISSRIFNYWGKSTIISLARDITERNKDEEMINNLAKFPSENPSPVLRINRNEIIYANKVSQDLFKIEEGDKTPMLLKDMVNKVMKAKITKTAEIELNDHIYSFVITPIPEENYVNVYGMDTTERKIAERAIQNRNKEILMLLDASRAVLQYSDFEIAQKRIFNCCNNLIGADAGYVAVLNPSKKEYHKIFVNPRSLTCEVDPDLPMPIRGMLAKVMKSKKALSQNDFSNTDWINFLPKGHIPLKNVLIAPLIINDEVNGFMGLTGREGGFTDEEARVLTAFAELASISLFNSQTLEALEKSEQKYRSLSSILEQKVEERTIELKESEEKVQNMITNISDVLLESEPNGILTYISPQIKNIIEYQSEELIGLNFMDFVHIEDINSFKETASKALKTQKPVSIECRLKHKKGYFVPISARWSLVEINNELKVFGLISDNTERKNIDDMIKREIKQLKELDQIRNDLIRRISHELNTPLISILNGSQYLLDFKNNKMSDDVSNIVKIIYQGGYRLREMVNNLITAYELETEQLIFK</sequence>
<evidence type="ECO:0000256" key="4">
    <source>
        <dbReference type="ARBA" id="ARBA00022679"/>
    </source>
</evidence>